<dbReference type="EMBL" id="JARGDL010000019">
    <property type="protein sequence ID" value="MDF1612848.1"/>
    <property type="molecule type" value="Genomic_DNA"/>
</dbReference>
<evidence type="ECO:0000259" key="1">
    <source>
        <dbReference type="Pfam" id="PF03992"/>
    </source>
</evidence>
<name>A0AAE3P436_9BACT</name>
<comment type="caution">
    <text evidence="2">The sequence shown here is derived from an EMBL/GenBank/DDBJ whole genome shotgun (WGS) entry which is preliminary data.</text>
</comment>
<dbReference type="InterPro" id="IPR011008">
    <property type="entry name" value="Dimeric_a/b-barrel"/>
</dbReference>
<dbReference type="Proteomes" id="UP001221302">
    <property type="component" value="Unassembled WGS sequence"/>
</dbReference>
<dbReference type="Pfam" id="PF03992">
    <property type="entry name" value="ABM"/>
    <property type="match status" value="1"/>
</dbReference>
<proteinExistence type="predicted"/>
<dbReference type="Gene3D" id="3.30.70.100">
    <property type="match status" value="1"/>
</dbReference>
<evidence type="ECO:0000313" key="2">
    <source>
        <dbReference type="EMBL" id="MDF1612848.1"/>
    </source>
</evidence>
<reference evidence="2" key="1">
    <citation type="submission" date="2023-03" db="EMBL/GenBank/DDBJ databases">
        <title>Stygiobacter electus gen. nov., sp. nov., facultatively anaerobic thermotolerant bacterium of the class Ignavibacteria from a well of Yessentuki mineral water deposit.</title>
        <authorList>
            <person name="Podosokorskaya O.A."/>
            <person name="Elcheninov A.G."/>
            <person name="Petrova N.F."/>
            <person name="Zavarzina D.G."/>
            <person name="Kublanov I.V."/>
            <person name="Merkel A.Y."/>
        </authorList>
    </citation>
    <scope>NUCLEOTIDE SEQUENCE</scope>
    <source>
        <strain evidence="2">09-Me</strain>
    </source>
</reference>
<dbReference type="SUPFAM" id="SSF54909">
    <property type="entry name" value="Dimeric alpha+beta barrel"/>
    <property type="match status" value="1"/>
</dbReference>
<dbReference type="AlphaFoldDB" id="A0AAE3P436"/>
<gene>
    <name evidence="2" type="ORF">P0M35_11855</name>
</gene>
<evidence type="ECO:0000313" key="3">
    <source>
        <dbReference type="Proteomes" id="UP001221302"/>
    </source>
</evidence>
<dbReference type="RefSeq" id="WP_321536619.1">
    <property type="nucleotide sequence ID" value="NZ_JARGDL010000019.1"/>
</dbReference>
<organism evidence="2 3">
    <name type="scientific">Stygiobacter electus</name>
    <dbReference type="NCBI Taxonomy" id="3032292"/>
    <lineage>
        <taxon>Bacteria</taxon>
        <taxon>Pseudomonadati</taxon>
        <taxon>Ignavibacteriota</taxon>
        <taxon>Ignavibacteria</taxon>
        <taxon>Ignavibacteriales</taxon>
        <taxon>Melioribacteraceae</taxon>
        <taxon>Stygiobacter</taxon>
    </lineage>
</organism>
<keyword evidence="3" id="KW-1185">Reference proteome</keyword>
<protein>
    <recommendedName>
        <fullName evidence="1">ABM domain-containing protein</fullName>
    </recommendedName>
</protein>
<dbReference type="InterPro" id="IPR007138">
    <property type="entry name" value="ABM_dom"/>
</dbReference>
<feature type="domain" description="ABM" evidence="1">
    <location>
        <begin position="18"/>
        <end position="67"/>
    </location>
</feature>
<accession>A0AAE3P436</accession>
<sequence>MIARVWKGITLESDSESYLKYLEENKVKNYRNIPGNKGVYLLQRNDDENTEFLIISLWDSLDSIQKFACSGIEKAVYTREDKKYLLKLEPDILHYNITFENIPKNISSEDYWKIPRGII</sequence>